<dbReference type="GO" id="GO:0005634">
    <property type="term" value="C:nucleus"/>
    <property type="evidence" value="ECO:0007669"/>
    <property type="project" value="UniProtKB-SubCell"/>
</dbReference>
<accession>A0A8B7C049</accession>
<evidence type="ECO:0000256" key="4">
    <source>
        <dbReference type="ARBA" id="ARBA00023125"/>
    </source>
</evidence>
<dbReference type="Pfam" id="PF00046">
    <property type="entry name" value="Homeodomain"/>
    <property type="match status" value="1"/>
</dbReference>
<dbReference type="InterPro" id="IPR003106">
    <property type="entry name" value="Leu_zip_homeo"/>
</dbReference>
<evidence type="ECO:0000256" key="7">
    <source>
        <dbReference type="ARBA" id="ARBA00023242"/>
    </source>
</evidence>
<dbReference type="InterPro" id="IPR009057">
    <property type="entry name" value="Homeodomain-like_sf"/>
</dbReference>
<evidence type="ECO:0000259" key="11">
    <source>
        <dbReference type="PROSITE" id="PS50071"/>
    </source>
</evidence>
<dbReference type="SMART" id="SM00389">
    <property type="entry name" value="HOX"/>
    <property type="match status" value="1"/>
</dbReference>
<name>A0A8B7C049_PHODC</name>
<reference evidence="12" key="1">
    <citation type="journal article" date="2019" name="Nat. Commun.">
        <title>Genome-wide association mapping of date palm fruit traits.</title>
        <authorList>
            <person name="Hazzouri K.M."/>
            <person name="Gros-Balthazard M."/>
            <person name="Flowers J.M."/>
            <person name="Copetti D."/>
            <person name="Lemansour A."/>
            <person name="Lebrun M."/>
            <person name="Masmoudi K."/>
            <person name="Ferrand S."/>
            <person name="Dhar M.I."/>
            <person name="Fresquez Z.A."/>
            <person name="Rosas U."/>
            <person name="Zhang J."/>
            <person name="Talag J."/>
            <person name="Lee S."/>
            <person name="Kudrna D."/>
            <person name="Powell R.F."/>
            <person name="Leitch I.J."/>
            <person name="Krueger R.R."/>
            <person name="Wing R.A."/>
            <person name="Amiri K.M.A."/>
            <person name="Purugganan M.D."/>
        </authorList>
    </citation>
    <scope>NUCLEOTIDE SEQUENCE [LARGE SCALE GENOMIC DNA]</scope>
    <source>
        <strain evidence="12">cv. Khalas</strain>
    </source>
</reference>
<dbReference type="AlphaFoldDB" id="A0A8B7C049"/>
<keyword evidence="12" id="KW-1185">Reference proteome</keyword>
<comment type="similarity">
    <text evidence="2">Belongs to the HD-ZIP homeobox family. Class II subfamily.</text>
</comment>
<dbReference type="Pfam" id="PF02183">
    <property type="entry name" value="HALZ"/>
    <property type="match status" value="1"/>
</dbReference>
<evidence type="ECO:0000256" key="3">
    <source>
        <dbReference type="ARBA" id="ARBA00023015"/>
    </source>
</evidence>
<keyword evidence="5 8" id="KW-0371">Homeobox</keyword>
<dbReference type="RefSeq" id="XP_008788847.1">
    <property type="nucleotide sequence ID" value="XM_008790625.4"/>
</dbReference>
<evidence type="ECO:0000313" key="13">
    <source>
        <dbReference type="RefSeq" id="XP_008788847.1"/>
    </source>
</evidence>
<evidence type="ECO:0000313" key="12">
    <source>
        <dbReference type="Proteomes" id="UP000228380"/>
    </source>
</evidence>
<evidence type="ECO:0000256" key="9">
    <source>
        <dbReference type="RuleBase" id="RU000682"/>
    </source>
</evidence>
<dbReference type="PANTHER" id="PTHR45714:SF39">
    <property type="entry name" value="HOMEOBOX-LEUCINE ZIPPER PROTEIN HAT14"/>
    <property type="match status" value="1"/>
</dbReference>
<keyword evidence="4 8" id="KW-0238">DNA-binding</keyword>
<feature type="domain" description="Homeobox" evidence="11">
    <location>
        <begin position="111"/>
        <end position="171"/>
    </location>
</feature>
<evidence type="ECO:0000256" key="6">
    <source>
        <dbReference type="ARBA" id="ARBA00023163"/>
    </source>
</evidence>
<proteinExistence type="inferred from homology"/>
<keyword evidence="7 8" id="KW-0539">Nucleus</keyword>
<gene>
    <name evidence="13" type="primary">LOC103706503</name>
</gene>
<organism evidence="12 13">
    <name type="scientific">Phoenix dactylifera</name>
    <name type="common">Date palm</name>
    <dbReference type="NCBI Taxonomy" id="42345"/>
    <lineage>
        <taxon>Eukaryota</taxon>
        <taxon>Viridiplantae</taxon>
        <taxon>Streptophyta</taxon>
        <taxon>Embryophyta</taxon>
        <taxon>Tracheophyta</taxon>
        <taxon>Spermatophyta</taxon>
        <taxon>Magnoliopsida</taxon>
        <taxon>Liliopsida</taxon>
        <taxon>Arecaceae</taxon>
        <taxon>Coryphoideae</taxon>
        <taxon>Phoeniceae</taxon>
        <taxon>Phoenix</taxon>
    </lineage>
</organism>
<reference evidence="13" key="2">
    <citation type="submission" date="2025-08" db="UniProtKB">
        <authorList>
            <consortium name="RefSeq"/>
        </authorList>
    </citation>
    <scope>IDENTIFICATION</scope>
    <source>
        <tissue evidence="13">Young leaves</tissue>
    </source>
</reference>
<dbReference type="InterPro" id="IPR050762">
    <property type="entry name" value="HD-ZIP_Homeobox_LZ_Class_II"/>
</dbReference>
<dbReference type="KEGG" id="pda:103706503"/>
<dbReference type="Proteomes" id="UP000228380">
    <property type="component" value="Chromosome 2"/>
</dbReference>
<dbReference type="CDD" id="cd00086">
    <property type="entry name" value="homeodomain"/>
    <property type="match status" value="1"/>
</dbReference>
<dbReference type="PROSITE" id="PS00027">
    <property type="entry name" value="HOMEOBOX_1"/>
    <property type="match status" value="1"/>
</dbReference>
<dbReference type="GO" id="GO:0000981">
    <property type="term" value="F:DNA-binding transcription factor activity, RNA polymerase II-specific"/>
    <property type="evidence" value="ECO:0007669"/>
    <property type="project" value="InterPro"/>
</dbReference>
<feature type="compositionally biased region" description="Basic and acidic residues" evidence="10">
    <location>
        <begin position="73"/>
        <end position="85"/>
    </location>
</feature>
<keyword evidence="3" id="KW-0805">Transcription regulation</keyword>
<feature type="compositionally biased region" description="Polar residues" evidence="10">
    <location>
        <begin position="86"/>
        <end position="105"/>
    </location>
</feature>
<evidence type="ECO:0000256" key="8">
    <source>
        <dbReference type="PROSITE-ProRule" id="PRU00108"/>
    </source>
</evidence>
<dbReference type="PANTHER" id="PTHR45714">
    <property type="entry name" value="HOMEOBOX-LEUCINE ZIPPER PROTEIN HAT14"/>
    <property type="match status" value="1"/>
</dbReference>
<dbReference type="Gene3D" id="1.10.10.60">
    <property type="entry name" value="Homeodomain-like"/>
    <property type="match status" value="1"/>
</dbReference>
<evidence type="ECO:0000256" key="5">
    <source>
        <dbReference type="ARBA" id="ARBA00023155"/>
    </source>
</evidence>
<dbReference type="SUPFAM" id="SSF46689">
    <property type="entry name" value="Homeodomain-like"/>
    <property type="match status" value="1"/>
</dbReference>
<dbReference type="SMART" id="SM00340">
    <property type="entry name" value="HALZ"/>
    <property type="match status" value="1"/>
</dbReference>
<keyword evidence="6" id="KW-0804">Transcription</keyword>
<feature type="DNA-binding region" description="Homeobox" evidence="8">
    <location>
        <begin position="113"/>
        <end position="172"/>
    </location>
</feature>
<dbReference type="OrthoDB" id="6159439at2759"/>
<dbReference type="InterPro" id="IPR001356">
    <property type="entry name" value="HD"/>
</dbReference>
<feature type="region of interest" description="Disordered" evidence="10">
    <location>
        <begin position="69"/>
        <end position="120"/>
    </location>
</feature>
<evidence type="ECO:0000256" key="2">
    <source>
        <dbReference type="ARBA" id="ARBA00006074"/>
    </source>
</evidence>
<evidence type="ECO:0000256" key="1">
    <source>
        <dbReference type="ARBA" id="ARBA00004123"/>
    </source>
</evidence>
<dbReference type="InterPro" id="IPR017970">
    <property type="entry name" value="Homeobox_CS"/>
</dbReference>
<dbReference type="GeneID" id="103706503"/>
<comment type="subcellular location">
    <subcellularLocation>
        <location evidence="1 8 9">Nucleus</location>
    </subcellularLocation>
</comment>
<sequence length="236" mass="27175">MEVASSACNGDWSSKQSTAGQELSLMDKDGGALTIQPSLQLELKLSWLAETELEEERNIDEAKSRRRLNVKGAARDAHDACDDMKPSSSTSHSMTAERGSQQCRNGSEGEGGKGGKKLRLSKEQSSYLEERFKEHTTLNPKQKLAIAKRLNLRPRQVEVWFQNRRARTKLKQTEVDYEYLKQWREYLTEENRRLHKEIQELKAFESPLQNVYHFRHPTMLTICPSCQHAIGLQKNW</sequence>
<evidence type="ECO:0000256" key="10">
    <source>
        <dbReference type="SAM" id="MobiDB-lite"/>
    </source>
</evidence>
<dbReference type="PROSITE" id="PS50071">
    <property type="entry name" value="HOMEOBOX_2"/>
    <property type="match status" value="1"/>
</dbReference>
<protein>
    <submittedName>
        <fullName evidence="13">Homeobox-leucine zipper protein ATHB-4-like isoform X1</fullName>
    </submittedName>
</protein>
<feature type="region of interest" description="Disordered" evidence="10">
    <location>
        <begin position="1"/>
        <end position="21"/>
    </location>
</feature>
<dbReference type="GO" id="GO:0043565">
    <property type="term" value="F:sequence-specific DNA binding"/>
    <property type="evidence" value="ECO:0007669"/>
    <property type="project" value="InterPro"/>
</dbReference>